<dbReference type="PANTHER" id="PTHR43742:SF6">
    <property type="entry name" value="OXIDOREDUCTASE YYAE-RELATED"/>
    <property type="match status" value="1"/>
</dbReference>
<dbReference type="GO" id="GO:0046872">
    <property type="term" value="F:metal ion binding"/>
    <property type="evidence" value="ECO:0007669"/>
    <property type="project" value="UniProtKB-KW"/>
</dbReference>
<organism evidence="9 10">
    <name type="scientific">Microbacterium hominis</name>
    <dbReference type="NCBI Taxonomy" id="162426"/>
    <lineage>
        <taxon>Bacteria</taxon>
        <taxon>Bacillati</taxon>
        <taxon>Actinomycetota</taxon>
        <taxon>Actinomycetes</taxon>
        <taxon>Micrococcales</taxon>
        <taxon>Microbacteriaceae</taxon>
        <taxon>Microbacterium</taxon>
    </lineage>
</organism>
<dbReference type="Gene3D" id="2.20.25.90">
    <property type="entry name" value="ADC-like domains"/>
    <property type="match status" value="1"/>
</dbReference>
<dbReference type="Gene3D" id="3.30.2070.10">
    <property type="entry name" value="Formate dehydrogenase/DMSO reductase"/>
    <property type="match status" value="1"/>
</dbReference>
<evidence type="ECO:0000313" key="9">
    <source>
        <dbReference type="EMBL" id="QKJ19717.1"/>
    </source>
</evidence>
<dbReference type="InterPro" id="IPR009010">
    <property type="entry name" value="Asp_de-COase-like_dom_sf"/>
</dbReference>
<dbReference type="SUPFAM" id="SSF53706">
    <property type="entry name" value="Formate dehydrogenase/DMSO reductase, domains 1-3"/>
    <property type="match status" value="1"/>
</dbReference>
<dbReference type="GO" id="GO:0051536">
    <property type="term" value="F:iron-sulfur cluster binding"/>
    <property type="evidence" value="ECO:0007669"/>
    <property type="project" value="UniProtKB-KW"/>
</dbReference>
<dbReference type="InterPro" id="IPR006657">
    <property type="entry name" value="MoPterin_dinucl-bd_dom"/>
</dbReference>
<dbReference type="InterPro" id="IPR006656">
    <property type="entry name" value="Mopterin_OxRdtase"/>
</dbReference>
<evidence type="ECO:0000259" key="8">
    <source>
        <dbReference type="PROSITE" id="PS51669"/>
    </source>
</evidence>
<dbReference type="InterPro" id="IPR006655">
    <property type="entry name" value="Mopterin_OxRdtase_prok_CS"/>
</dbReference>
<keyword evidence="3" id="KW-0500">Molybdenum</keyword>
<dbReference type="PROSITE" id="PS00490">
    <property type="entry name" value="MOLYBDOPTERIN_PROK_2"/>
    <property type="match status" value="1"/>
</dbReference>
<feature type="domain" description="4Fe-4S Mo/W bis-MGD-type" evidence="8">
    <location>
        <begin position="6"/>
        <end position="63"/>
    </location>
</feature>
<evidence type="ECO:0000313" key="10">
    <source>
        <dbReference type="Proteomes" id="UP000502498"/>
    </source>
</evidence>
<comment type="cofactor">
    <cofactor evidence="1">
        <name>Mo-bis(molybdopterin guanine dinucleotide)</name>
        <dbReference type="ChEBI" id="CHEBI:60539"/>
    </cofactor>
</comment>
<dbReference type="EMBL" id="CP054038">
    <property type="protein sequence ID" value="QKJ19717.1"/>
    <property type="molecule type" value="Genomic_DNA"/>
</dbReference>
<dbReference type="Pfam" id="PF04879">
    <property type="entry name" value="Molybdop_Fe4S4"/>
    <property type="match status" value="1"/>
</dbReference>
<dbReference type="Gene3D" id="3.40.228.10">
    <property type="entry name" value="Dimethylsulfoxide Reductase, domain 2"/>
    <property type="match status" value="1"/>
</dbReference>
<keyword evidence="7" id="KW-0411">Iron-sulfur</keyword>
<protein>
    <submittedName>
        <fullName evidence="9">Molybdopterin-dependent oxidoreductase</fullName>
    </submittedName>
</protein>
<dbReference type="InterPro" id="IPR050612">
    <property type="entry name" value="Prok_Mopterin_Oxidored"/>
</dbReference>
<evidence type="ECO:0000256" key="7">
    <source>
        <dbReference type="ARBA" id="ARBA00023014"/>
    </source>
</evidence>
<dbReference type="CDD" id="cd02766">
    <property type="entry name" value="MopB_3"/>
    <property type="match status" value="1"/>
</dbReference>
<dbReference type="Pfam" id="PF00384">
    <property type="entry name" value="Molybdopterin"/>
    <property type="match status" value="1"/>
</dbReference>
<dbReference type="GO" id="GO:0043546">
    <property type="term" value="F:molybdopterin cofactor binding"/>
    <property type="evidence" value="ECO:0007669"/>
    <property type="project" value="InterPro"/>
</dbReference>
<keyword evidence="5" id="KW-0560">Oxidoreductase</keyword>
<gene>
    <name evidence="9" type="ORF">HQM25_10300</name>
</gene>
<dbReference type="PANTHER" id="PTHR43742">
    <property type="entry name" value="TRIMETHYLAMINE-N-OXIDE REDUCTASE"/>
    <property type="match status" value="1"/>
</dbReference>
<evidence type="ECO:0000256" key="6">
    <source>
        <dbReference type="ARBA" id="ARBA00023004"/>
    </source>
</evidence>
<evidence type="ECO:0000256" key="4">
    <source>
        <dbReference type="ARBA" id="ARBA00022723"/>
    </source>
</evidence>
<dbReference type="SMART" id="SM00926">
    <property type="entry name" value="Molybdop_Fe4S4"/>
    <property type="match status" value="1"/>
</dbReference>
<evidence type="ECO:0000256" key="5">
    <source>
        <dbReference type="ARBA" id="ARBA00023002"/>
    </source>
</evidence>
<dbReference type="Gene3D" id="2.40.40.20">
    <property type="match status" value="1"/>
</dbReference>
<evidence type="ECO:0000256" key="1">
    <source>
        <dbReference type="ARBA" id="ARBA00001942"/>
    </source>
</evidence>
<reference evidence="9 10" key="1">
    <citation type="submission" date="2020-05" db="EMBL/GenBank/DDBJ databases">
        <title>Strain PA2F3 complete genome.</title>
        <authorList>
            <person name="Kim Y.-S."/>
            <person name="Kim S.-J."/>
            <person name="Jung H.-k."/>
            <person name="Kim S.-E."/>
            <person name="Kim K.-H."/>
        </authorList>
    </citation>
    <scope>NUCLEOTIDE SEQUENCE [LARGE SCALE GENOMIC DNA]</scope>
    <source>
        <strain evidence="9 10">PA2F3</strain>
    </source>
</reference>
<keyword evidence="6" id="KW-0408">Iron</keyword>
<dbReference type="Pfam" id="PF01568">
    <property type="entry name" value="Molydop_binding"/>
    <property type="match status" value="1"/>
</dbReference>
<dbReference type="GO" id="GO:0016491">
    <property type="term" value="F:oxidoreductase activity"/>
    <property type="evidence" value="ECO:0007669"/>
    <property type="project" value="UniProtKB-KW"/>
</dbReference>
<name>A0A7D4QCZ4_9MICO</name>
<dbReference type="PROSITE" id="PS51669">
    <property type="entry name" value="4FE4S_MOW_BIS_MGD"/>
    <property type="match status" value="1"/>
</dbReference>
<dbReference type="SUPFAM" id="SSF50692">
    <property type="entry name" value="ADC-like"/>
    <property type="match status" value="1"/>
</dbReference>
<dbReference type="Proteomes" id="UP000502498">
    <property type="component" value="Chromosome"/>
</dbReference>
<dbReference type="AlphaFoldDB" id="A0A7D4QCZ4"/>
<evidence type="ECO:0000256" key="2">
    <source>
        <dbReference type="ARBA" id="ARBA00010312"/>
    </source>
</evidence>
<accession>A0A7D4QCZ4</accession>
<dbReference type="Gene3D" id="3.40.50.740">
    <property type="match status" value="1"/>
</dbReference>
<proteinExistence type="inferred from homology"/>
<dbReference type="InterPro" id="IPR006963">
    <property type="entry name" value="Mopterin_OxRdtase_4Fe-4S_dom"/>
</dbReference>
<comment type="similarity">
    <text evidence="2">Belongs to the prokaryotic molybdopterin-containing oxidoreductase family.</text>
</comment>
<evidence type="ECO:0000256" key="3">
    <source>
        <dbReference type="ARBA" id="ARBA00022505"/>
    </source>
</evidence>
<keyword evidence="4" id="KW-0479">Metal-binding</keyword>
<sequence length="681" mass="73502">MVQSIPLIVRGACPHDCPDTCAWQVTVQDGRATRLKGDADHPHTRGSLCAKVNHYLDRVYSDARVLHPLRRTGPKGSGTFEQVSWETALAEIAAGLTERIDRHGGTTVLPFSYMGTQGLLQGETPGSRFFGRIGASRLVRAVCASTGSAGVAQAIGTNVGLLPDEIRHSRFIILWGTNTIVTNVHLWPFIREAQAAGATVVVIDPATTRTARSADWHIQPLPGSDTALAMGLMHVIVRDGLQDADYLERHATGFTEFAARLDEFTPERVADICGVPPEEIERLAHAYASTPASCIRLLVGMEHRAFGAETFRTIAYLPVVTGAWRHRGGGLLFLTAGLHWGAMNTERLEREDLTPPGTRSVNMIQIGAALNDPDLDPPITAVIVHGANPVVTMPNQSLTIAGLSRDDVLTVVHEQFLTDTARYADYVLPATTQVENLDLMWSWGHDHIALNTPAIAPLGEAVPTTEFFRRLSAAVGLDDDDLYLTDDEMLDIALDSDQFRSMGITRERLERDGWAQLHSERGATPFSDGGFPTDDGRCAFVPPSMRPGAPAKARWPLHLITAKGSLHFLNSSYAHVAWHTKAEGELTVAIHPDDASARGIAHGDRVEVVNDRARVPAKAHVGDVRRGVVALPSGWARGAEGVSANALTPDGLSDAGGGGDFHDTFVDVAPAREEVRAPASR</sequence>
<dbReference type="RefSeq" id="WP_172990154.1">
    <property type="nucleotide sequence ID" value="NZ_CP054038.1"/>
</dbReference>